<keyword evidence="6" id="KW-1185">Reference proteome</keyword>
<feature type="chain" id="PRO_5046463859" evidence="3">
    <location>
        <begin position="20"/>
        <end position="459"/>
    </location>
</feature>
<dbReference type="SMART" id="SM00047">
    <property type="entry name" value="LYZ2"/>
    <property type="match status" value="1"/>
</dbReference>
<keyword evidence="2" id="KW-0378">Hydrolase</keyword>
<proteinExistence type="predicted"/>
<evidence type="ECO:0000313" key="5">
    <source>
        <dbReference type="EMBL" id="MBM7570256.1"/>
    </source>
</evidence>
<dbReference type="Pfam" id="PF13205">
    <property type="entry name" value="Big_5"/>
    <property type="match status" value="1"/>
</dbReference>
<dbReference type="PANTHER" id="PTHR33308:SF9">
    <property type="entry name" value="PEPTIDOGLYCAN HYDROLASE FLGJ"/>
    <property type="match status" value="1"/>
</dbReference>
<dbReference type="Gene3D" id="2.60.40.1220">
    <property type="match status" value="1"/>
</dbReference>
<dbReference type="Pfam" id="PF01832">
    <property type="entry name" value="Glucosaminidase"/>
    <property type="match status" value="1"/>
</dbReference>
<accession>A0ABS2MWM4</accession>
<feature type="signal peptide" evidence="3">
    <location>
        <begin position="1"/>
        <end position="19"/>
    </location>
</feature>
<dbReference type="PANTHER" id="PTHR33308">
    <property type="entry name" value="PEPTIDOGLYCAN HYDROLASE FLGJ"/>
    <property type="match status" value="1"/>
</dbReference>
<reference evidence="5 6" key="1">
    <citation type="submission" date="2021-01" db="EMBL/GenBank/DDBJ databases">
        <title>Genomic Encyclopedia of Type Strains, Phase IV (KMG-IV): sequencing the most valuable type-strain genomes for metagenomic binning, comparative biology and taxonomic classification.</title>
        <authorList>
            <person name="Goeker M."/>
        </authorList>
    </citation>
    <scope>NUCLEOTIDE SEQUENCE [LARGE SCALE GENOMIC DNA]</scope>
    <source>
        <strain evidence="5 6">DSM 23711</strain>
    </source>
</reference>
<feature type="domain" description="Mannosyl-glycoprotein endo-beta-N-acetylglucosamidase-like" evidence="4">
    <location>
        <begin position="319"/>
        <end position="454"/>
    </location>
</feature>
<sequence>MKKPLLLALLLFIFTTLQLPDAIVGAEDEKNTNVKQWEKKFGVAADKEWNVAFNTKMNASSFTSENVYVLNNETEEKHPISFQLSEDQKVLTVTPEEAYELHETYILHIGDSVVSTEEIPMGKVIEMPFFVSKEYVVADMEFTPINSFDRLKEAVDYADEESHVVLKNGKVTWAKSGIVRTDRFTNIYSTNFLTNHFTYVAGQSELEYISSTEQAIGIRVAGKPGYVSPDDVSIIPTQLINDQRSYYKNIDEELYHYVFANGSFGTYKYGKAPDVIDNGEKVYSWDGKTFKGETYSFFNQMNLREESSATAEQLDAYIKAQKPDSPLIGLGETFVAMQEKHQVNAVYLMAHAIHESAWGMSEIAQDKNNLYGINATDSNPYGNADTYKSYEASVQYAADFISSYYLTEGNWRYHGMYLGNKNTGMNVRYASDPFWGQKIAGHMYRAEEWMKNNSVVEEK</sequence>
<name>A0ABS2MWM4_9BACI</name>
<organism evidence="5 6">
    <name type="scientific">Aquibacillus albus</name>
    <dbReference type="NCBI Taxonomy" id="1168171"/>
    <lineage>
        <taxon>Bacteria</taxon>
        <taxon>Bacillati</taxon>
        <taxon>Bacillota</taxon>
        <taxon>Bacilli</taxon>
        <taxon>Bacillales</taxon>
        <taxon>Bacillaceae</taxon>
        <taxon>Aquibacillus</taxon>
    </lineage>
</organism>
<protein>
    <submittedName>
        <fullName evidence="5">Beta-N-acetylglucosaminidase</fullName>
    </submittedName>
</protein>
<gene>
    <name evidence="5" type="ORF">JOC48_000734</name>
</gene>
<dbReference type="RefSeq" id="WP_204497694.1">
    <property type="nucleotide sequence ID" value="NZ_JAFBDR010000003.1"/>
</dbReference>
<dbReference type="InterPro" id="IPR014755">
    <property type="entry name" value="Cu-Rt/internalin_Ig-like"/>
</dbReference>
<evidence type="ECO:0000256" key="3">
    <source>
        <dbReference type="SAM" id="SignalP"/>
    </source>
</evidence>
<dbReference type="InterPro" id="IPR002901">
    <property type="entry name" value="MGlyc_endo_b_GlcNAc-like_dom"/>
</dbReference>
<dbReference type="Gene3D" id="1.10.530.10">
    <property type="match status" value="1"/>
</dbReference>
<evidence type="ECO:0000256" key="2">
    <source>
        <dbReference type="ARBA" id="ARBA00022801"/>
    </source>
</evidence>
<evidence type="ECO:0000259" key="4">
    <source>
        <dbReference type="SMART" id="SM00047"/>
    </source>
</evidence>
<keyword evidence="1 3" id="KW-0732">Signal</keyword>
<comment type="caution">
    <text evidence="5">The sequence shown here is derived from an EMBL/GenBank/DDBJ whole genome shotgun (WGS) entry which is preliminary data.</text>
</comment>
<evidence type="ECO:0000256" key="1">
    <source>
        <dbReference type="ARBA" id="ARBA00022729"/>
    </source>
</evidence>
<dbReference type="InterPro" id="IPR051056">
    <property type="entry name" value="Glycosyl_Hydrolase_73"/>
</dbReference>
<evidence type="ECO:0000313" key="6">
    <source>
        <dbReference type="Proteomes" id="UP001296943"/>
    </source>
</evidence>
<dbReference type="Proteomes" id="UP001296943">
    <property type="component" value="Unassembled WGS sequence"/>
</dbReference>
<dbReference type="EMBL" id="JAFBDR010000003">
    <property type="protein sequence ID" value="MBM7570256.1"/>
    <property type="molecule type" value="Genomic_DNA"/>
</dbReference>
<dbReference type="InterPro" id="IPR032812">
    <property type="entry name" value="SbsA_Ig"/>
</dbReference>